<evidence type="ECO:0000256" key="1">
    <source>
        <dbReference type="SAM" id="MobiDB-lite"/>
    </source>
</evidence>
<organism evidence="2 3">
    <name type="scientific">Chrysochromulina tobinii</name>
    <dbReference type="NCBI Taxonomy" id="1460289"/>
    <lineage>
        <taxon>Eukaryota</taxon>
        <taxon>Haptista</taxon>
        <taxon>Haptophyta</taxon>
        <taxon>Prymnesiophyceae</taxon>
        <taxon>Prymnesiales</taxon>
        <taxon>Chrysochromulinaceae</taxon>
        <taxon>Chrysochromulina</taxon>
    </lineage>
</organism>
<dbReference type="Proteomes" id="UP000037460">
    <property type="component" value="Unassembled WGS sequence"/>
</dbReference>
<feature type="region of interest" description="Disordered" evidence="1">
    <location>
        <begin position="24"/>
        <end position="50"/>
    </location>
</feature>
<proteinExistence type="predicted"/>
<dbReference type="EMBL" id="JWZX01002750">
    <property type="protein sequence ID" value="KOO27166.1"/>
    <property type="molecule type" value="Genomic_DNA"/>
</dbReference>
<dbReference type="AlphaFoldDB" id="A0A0M0JKQ4"/>
<keyword evidence="3" id="KW-1185">Reference proteome</keyword>
<evidence type="ECO:0000313" key="3">
    <source>
        <dbReference type="Proteomes" id="UP000037460"/>
    </source>
</evidence>
<protein>
    <submittedName>
        <fullName evidence="2">Uncharacterized protein</fullName>
    </submittedName>
</protein>
<name>A0A0M0JKQ4_9EUKA</name>
<gene>
    <name evidence="2" type="ORF">Ctob_009459</name>
</gene>
<feature type="compositionally biased region" description="Basic and acidic residues" evidence="1">
    <location>
        <begin position="24"/>
        <end position="33"/>
    </location>
</feature>
<accession>A0A0M0JKQ4</accession>
<feature type="region of interest" description="Disordered" evidence="1">
    <location>
        <begin position="72"/>
        <end position="112"/>
    </location>
</feature>
<reference evidence="3" key="1">
    <citation type="journal article" date="2015" name="PLoS Genet.">
        <title>Genome Sequence and Transcriptome Analyses of Chrysochromulina tobin: Metabolic Tools for Enhanced Algal Fitness in the Prominent Order Prymnesiales (Haptophyceae).</title>
        <authorList>
            <person name="Hovde B.T."/>
            <person name="Deodato C.R."/>
            <person name="Hunsperger H.M."/>
            <person name="Ryken S.A."/>
            <person name="Yost W."/>
            <person name="Jha R.K."/>
            <person name="Patterson J."/>
            <person name="Monnat R.J. Jr."/>
            <person name="Barlow S.B."/>
            <person name="Starkenburg S.R."/>
            <person name="Cattolico R.A."/>
        </authorList>
    </citation>
    <scope>NUCLEOTIDE SEQUENCE</scope>
    <source>
        <strain evidence="3">CCMP291</strain>
    </source>
</reference>
<feature type="compositionally biased region" description="Basic residues" evidence="1">
    <location>
        <begin position="100"/>
        <end position="109"/>
    </location>
</feature>
<sequence length="430" mass="46642">MPAARPSGAGLQENILMRTAHDTHETTVQRRGGEIPTNSQASRQPPRASVGAVATRGSALAHVGRRHSTLRCPGRFASDRAPRASRARSTSPNVSGHDRSRCHHPHRHGARAERPLLEGTKVIRLHTGGSTYEAIEDRRRLERPALELGVILHANHVGVALDLEDFHTLARRVAPDELEALGLHRRHVLNVDLVPVSMTLVEGREAAVEPAGVAVRAAEHGAARAQAHRATHVRLGALGHEDDDRVWRVSDHLCRVSGLVPQHIARELDHGHLEAKAHAEVRLLALARVFGGGDLALNPAVAEAAGDHDAVRLLNALPVRLVILSVGTIGAERLGLDPLDDELALDLAGRVVQRLGDGQVRVAEVRVLAHHRDGHRHVEGVDELCQSAPLIPQGCARPLVHLKPLKAILGHILRVQEQWHAVDVREVMHA</sequence>
<evidence type="ECO:0000313" key="2">
    <source>
        <dbReference type="EMBL" id="KOO27166.1"/>
    </source>
</evidence>
<comment type="caution">
    <text evidence="2">The sequence shown here is derived from an EMBL/GenBank/DDBJ whole genome shotgun (WGS) entry which is preliminary data.</text>
</comment>